<accession>A0A654A2G9</accession>
<evidence type="ECO:0000313" key="2">
    <source>
        <dbReference type="Proteomes" id="UP000432350"/>
    </source>
</evidence>
<protein>
    <submittedName>
        <fullName evidence="1">Uncharacterized protein</fullName>
    </submittedName>
</protein>
<organism evidence="1 2">
    <name type="scientific">Sphingobacterium multivorum</name>
    <dbReference type="NCBI Taxonomy" id="28454"/>
    <lineage>
        <taxon>Bacteria</taxon>
        <taxon>Pseudomonadati</taxon>
        <taxon>Bacteroidota</taxon>
        <taxon>Sphingobacteriia</taxon>
        <taxon>Sphingobacteriales</taxon>
        <taxon>Sphingobacteriaceae</taxon>
        <taxon>Sphingobacterium</taxon>
    </lineage>
</organism>
<name>A0A654A2G9_SPHMU</name>
<evidence type="ECO:0000313" key="1">
    <source>
        <dbReference type="EMBL" id="VXC61482.1"/>
    </source>
</evidence>
<dbReference type="Proteomes" id="UP000432350">
    <property type="component" value="Unassembled WGS sequence"/>
</dbReference>
<dbReference type="AlphaFoldDB" id="A0A654A2G9"/>
<proteinExistence type="predicted"/>
<sequence>MMSFTFDDANIRTILISANKNELKSVLGLIFKEIIFVCS</sequence>
<gene>
    <name evidence="1" type="ORF">SPHINGO8BC_150161</name>
</gene>
<dbReference type="EMBL" id="CABWMV010000007">
    <property type="protein sequence ID" value="VXC61482.1"/>
    <property type="molecule type" value="Genomic_DNA"/>
</dbReference>
<reference evidence="1 2" key="1">
    <citation type="submission" date="2019-10" db="EMBL/GenBank/DDBJ databases">
        <authorList>
            <person name="Karimi E."/>
        </authorList>
    </citation>
    <scope>NUCLEOTIDE SEQUENCE [LARGE SCALE GENOMIC DNA]</scope>
    <source>
        <strain evidence="1">Sphingobacterium sp. 8BC</strain>
    </source>
</reference>